<feature type="compositionally biased region" description="Low complexity" evidence="1">
    <location>
        <begin position="54"/>
        <end position="67"/>
    </location>
</feature>
<proteinExistence type="predicted"/>
<dbReference type="Gene3D" id="3.40.30.40">
    <property type="entry name" value="Perfringolysin"/>
    <property type="match status" value="1"/>
</dbReference>
<dbReference type="SUPFAM" id="SSF56978">
    <property type="entry name" value="Perfringolysin"/>
    <property type="match status" value="1"/>
</dbReference>
<organism evidence="2 3">
    <name type="scientific">Treponema vincentii</name>
    <dbReference type="NCBI Taxonomy" id="69710"/>
    <lineage>
        <taxon>Bacteria</taxon>
        <taxon>Pseudomonadati</taxon>
        <taxon>Spirochaetota</taxon>
        <taxon>Spirochaetia</taxon>
        <taxon>Spirochaetales</taxon>
        <taxon>Treponemataceae</taxon>
        <taxon>Treponema</taxon>
    </lineage>
</organism>
<dbReference type="RefSeq" id="WP_162662525.1">
    <property type="nucleotide sequence ID" value="NZ_CP048020.1"/>
</dbReference>
<dbReference type="InterPro" id="IPR036359">
    <property type="entry name" value="Thiol_cytolysin_sf"/>
</dbReference>
<dbReference type="Pfam" id="PF01289">
    <property type="entry name" value="Thiol_cytolysin"/>
    <property type="match status" value="1"/>
</dbReference>
<dbReference type="PRINTS" id="PR01400">
    <property type="entry name" value="TACYTOLYSIN"/>
</dbReference>
<accession>A0A6P1XYC3</accession>
<dbReference type="GO" id="GO:0015485">
    <property type="term" value="F:cholesterol binding"/>
    <property type="evidence" value="ECO:0007669"/>
    <property type="project" value="InterPro"/>
</dbReference>
<sequence>MQQQKRVKLATCMKWKSLLFCLVLFGITGCQQPTKPLVREIKTDKSVQKPAKPSNGNSGNSGNSQSNEQEEFTYKGLDIPKTLARSPQRLREMIFQGRQISETEPQLNAQGMVVKYIEKEVEHDISAAFDDTLMLDPAQNSIYPGSVLRGDSLDKESYQEITEGNKRKATISFDLQGVKDKEGKDGKAGITSDAIFPNLASYRDLRNRILSQSITYHASAHSSYEEMEITNEKSLEAQLKIGVGFGAAGIKSKIAAGFKFKNGDQKERRLIKFVETFYTVDVNQEAAPLMINIPRAAVGDRMPVYVSSVSYGRIAYLTIESDQEKSELKANLDTVFKVTTANHAEADIDLAIKKLEKGTTITINIIGGGSEAVTDLRQFQKYIVKEGFSAKNPGQIIKYQLRFLDDNAVAYIKYSEKYKTVERIEVPTKGYKVTATVENIHYTGHKTIDVTGSIGMQPFDKDKLRQAIFNYSNTKPLPKLTCTYMKKVQPQAQTNNIIVLSESSVVQLSFNIKGYVNGVQQVFVSNEQGNNSMLLTPKASELKKSSLQYFTLYHKDNPNETLVFDIRFKVEKES</sequence>
<evidence type="ECO:0000313" key="2">
    <source>
        <dbReference type="EMBL" id="QHX42546.1"/>
    </source>
</evidence>
<evidence type="ECO:0000313" key="3">
    <source>
        <dbReference type="Proteomes" id="UP000464374"/>
    </source>
</evidence>
<evidence type="ECO:0000256" key="1">
    <source>
        <dbReference type="SAM" id="MobiDB-lite"/>
    </source>
</evidence>
<reference evidence="2 3" key="1">
    <citation type="submission" date="2020-01" db="EMBL/GenBank/DDBJ databases">
        <title>Complete genome sequence of a human oral phylogroup 1 Treponema sp. strain ATCC 700766, originally isolated from periodontitis dental plaque.</title>
        <authorList>
            <person name="Chan Y."/>
            <person name="Huo Y.-B."/>
            <person name="Yu X.-L."/>
            <person name="Zeng H."/>
            <person name="Leung W.-K."/>
            <person name="Watt R.M."/>
        </authorList>
    </citation>
    <scope>NUCLEOTIDE SEQUENCE [LARGE SCALE GENOMIC DNA]</scope>
    <source>
        <strain evidence="2 3">OMZ 804</strain>
    </source>
</reference>
<dbReference type="Gene3D" id="3.30.1040.20">
    <property type="match status" value="1"/>
</dbReference>
<dbReference type="PROSITE" id="PS51257">
    <property type="entry name" value="PROKAR_LIPOPROTEIN"/>
    <property type="match status" value="1"/>
</dbReference>
<dbReference type="KEGG" id="trz:GWP43_02770"/>
<protein>
    <submittedName>
        <fullName evidence="2">Tetanolysin O</fullName>
    </submittedName>
</protein>
<name>A0A6P1XYC3_9SPIR</name>
<dbReference type="AlphaFoldDB" id="A0A6P1XYC3"/>
<feature type="region of interest" description="Disordered" evidence="1">
    <location>
        <begin position="41"/>
        <end position="69"/>
    </location>
</feature>
<dbReference type="EMBL" id="CP048020">
    <property type="protein sequence ID" value="QHX42546.1"/>
    <property type="molecule type" value="Genomic_DNA"/>
</dbReference>
<dbReference type="InterPro" id="IPR036363">
    <property type="entry name" value="Thiol_cytolysin_ab_sf"/>
</dbReference>
<dbReference type="Proteomes" id="UP000464374">
    <property type="component" value="Chromosome"/>
</dbReference>
<gene>
    <name evidence="2" type="ORF">GWP43_02770</name>
</gene>
<dbReference type="Gene3D" id="3.90.840.10">
    <property type="entry name" value="Thiol-activated cytolysin superfamily/Thiol-activated cytolysin, alpha-beta domain"/>
    <property type="match status" value="1"/>
</dbReference>
<dbReference type="InterPro" id="IPR001869">
    <property type="entry name" value="Thiol_cytolysin"/>
</dbReference>